<dbReference type="EMBL" id="KI392557">
    <property type="protein sequence ID" value="ERN14396.1"/>
    <property type="molecule type" value="Genomic_DNA"/>
</dbReference>
<feature type="region of interest" description="Disordered" evidence="3">
    <location>
        <begin position="284"/>
        <end position="328"/>
    </location>
</feature>
<feature type="region of interest" description="Disordered" evidence="3">
    <location>
        <begin position="497"/>
        <end position="521"/>
    </location>
</feature>
<dbReference type="PANTHER" id="PTHR31631">
    <property type="entry name" value="PROTEIN NETWORKED 2D"/>
    <property type="match status" value="1"/>
</dbReference>
<feature type="region of interest" description="Disordered" evidence="3">
    <location>
        <begin position="109"/>
        <end position="136"/>
    </location>
</feature>
<dbReference type="PROSITE" id="PS51774">
    <property type="entry name" value="NAB"/>
    <property type="match status" value="1"/>
</dbReference>
<dbReference type="InterPro" id="IPR011684">
    <property type="entry name" value="NAB"/>
</dbReference>
<dbReference type="Pfam" id="PF24918">
    <property type="entry name" value="NET2A_C"/>
    <property type="match status" value="1"/>
</dbReference>
<dbReference type="GO" id="GO:0003779">
    <property type="term" value="F:actin binding"/>
    <property type="evidence" value="ECO:0007669"/>
    <property type="project" value="InterPro"/>
</dbReference>
<dbReference type="HOGENOM" id="CLU_004324_0_0_1"/>
<dbReference type="OMA" id="FSCMPAM"/>
<feature type="compositionally biased region" description="Basic and acidic residues" evidence="3">
    <location>
        <begin position="552"/>
        <end position="573"/>
    </location>
</feature>
<dbReference type="PANTHER" id="PTHR31631:SF0">
    <property type="entry name" value="PROTEIN NETWORKED 2D"/>
    <property type="match status" value="1"/>
</dbReference>
<dbReference type="OrthoDB" id="616075at2759"/>
<proteinExistence type="predicted"/>
<dbReference type="Pfam" id="PF25014">
    <property type="entry name" value="NET2A"/>
    <property type="match status" value="1"/>
</dbReference>
<feature type="region of interest" description="Disordered" evidence="3">
    <location>
        <begin position="994"/>
        <end position="1021"/>
    </location>
</feature>
<organism evidence="5 6">
    <name type="scientific">Amborella trichopoda</name>
    <dbReference type="NCBI Taxonomy" id="13333"/>
    <lineage>
        <taxon>Eukaryota</taxon>
        <taxon>Viridiplantae</taxon>
        <taxon>Streptophyta</taxon>
        <taxon>Embryophyta</taxon>
        <taxon>Tracheophyta</taxon>
        <taxon>Spermatophyta</taxon>
        <taxon>Magnoliopsida</taxon>
        <taxon>Amborellales</taxon>
        <taxon>Amborellaceae</taxon>
        <taxon>Amborella</taxon>
    </lineage>
</organism>
<protein>
    <recommendedName>
        <fullName evidence="4">NAB domain-containing protein</fullName>
    </recommendedName>
</protein>
<keyword evidence="1 2" id="KW-0175">Coiled coil</keyword>
<dbReference type="InterPro" id="IPR056889">
    <property type="entry name" value="NET2A-D/KIP1-like_C"/>
</dbReference>
<feature type="domain" description="NAB" evidence="4">
    <location>
        <begin position="10"/>
        <end position="90"/>
    </location>
</feature>
<keyword evidence="6" id="KW-1185">Reference proteome</keyword>
<dbReference type="InterPro" id="IPR056888">
    <property type="entry name" value="NET2A-D/KIP1-like_dom"/>
</dbReference>
<evidence type="ECO:0000259" key="4">
    <source>
        <dbReference type="PROSITE" id="PS51774"/>
    </source>
</evidence>
<feature type="compositionally biased region" description="Polar residues" evidence="3">
    <location>
        <begin position="112"/>
        <end position="124"/>
    </location>
</feature>
<dbReference type="KEGG" id="atr:18442652"/>
<feature type="compositionally biased region" description="Basic and acidic residues" evidence="3">
    <location>
        <begin position="1001"/>
        <end position="1021"/>
    </location>
</feature>
<reference evidence="6" key="1">
    <citation type="journal article" date="2013" name="Science">
        <title>The Amborella genome and the evolution of flowering plants.</title>
        <authorList>
            <consortium name="Amborella Genome Project"/>
        </authorList>
    </citation>
    <scope>NUCLEOTIDE SEQUENCE [LARGE SCALE GENOMIC DNA]</scope>
</reference>
<feature type="compositionally biased region" description="Basic and acidic residues" evidence="3">
    <location>
        <begin position="284"/>
        <end position="298"/>
    </location>
</feature>
<accession>U5CMM7</accession>
<name>U5CMM7_AMBTC</name>
<dbReference type="AlphaFoldDB" id="U5CMM7"/>
<evidence type="ECO:0000256" key="1">
    <source>
        <dbReference type="ARBA" id="ARBA00023054"/>
    </source>
</evidence>
<dbReference type="eggNOG" id="ENOG502QQVH">
    <property type="taxonomic scope" value="Eukaryota"/>
</dbReference>
<dbReference type="Proteomes" id="UP000017836">
    <property type="component" value="Unassembled WGS sequence"/>
</dbReference>
<evidence type="ECO:0000256" key="3">
    <source>
        <dbReference type="SAM" id="MobiDB-lite"/>
    </source>
</evidence>
<feature type="compositionally biased region" description="Polar residues" evidence="3">
    <location>
        <begin position="315"/>
        <end position="328"/>
    </location>
</feature>
<dbReference type="Gramene" id="ERN14396">
    <property type="protein sequence ID" value="ERN14396"/>
    <property type="gene ID" value="AMTR_s00033p00234930"/>
</dbReference>
<dbReference type="STRING" id="13333.U5CMM7"/>
<sequence>MLQRAGSSSYSWWWASHIRTRQSKWLEQNLQDMEMKVKSMLKLIEEDADSFAKRAEMFYKKRPELVNLVEEFYRAYRALAERCDHISDELHSANSTIATVFPEQFAMAEPDSLSNPSPSNKTPQSKPPPGRLDPKIEHESPQILEDFAARKATLLSLDPIEAQKEVDRLRRQALTLQTEKEFLKSSYENCLAKYWDVEKKFQEIQADICCLTEEFELSPSFGEEEAQALMAAAALKACEDTLVQLKEQQAKALQEAHVEDSRIKELEEKINFLLGNGVILKPENENSFDRGSEKKSEEDGNGVKPEDPEFKIASPKSTENFPESSDSSLMAPELGQKIDGLVHRVIILETQVSSQSAQIKLMKSENDELQRNLQSFQENKMEDEKEREEMVKGIAAKLNEIRNLNSRVEEQGNHLKKQLAMSCRDLNGLAIKLESLRSPDETENLGSFGFGGDGIEVEHQEQIREDAEVEKETVLLEERGILDVEVERQKILTNQRSLSNGEEEREKTLHKQKNLMGEEDFDQWMQNQEKLMDEDREKRLQNQKVSVEEVEEREKTLQDQKDSKQGEEERERALQNQNNSTDLEDEREMTMKIQLSSMDGDEERKRALQNQSNSTDLEDEREMTMKIQLSSMDGDEERKRTLQNQNNSKDLEEEREMTIKIQLSSMDGDEEKERALQNQQNSMEGEKECVLQKKQSSLDLGEENENTSGYQERGKAQEPDIDSDDCPNWQHLFLEGLEGREKILLTEYTSILRNYKETKKKLSLSEKQYHDALFETATQRGLLANLESENTYKDELINSLRQQLREKEIETQNSETQLKNDAEKPAKDFEFTGFKGMEIPTVGSFRSLVTYSFREKPISAISTEDDVKVVFMDEPKPALDMEEKFRRDIDILLEENLEFWLRFSTSFHQIQKFQTTSQDLQAELLKLKSHNKKYEGSTTSDQSIKAEAIRIETQFKALQAELSEWLEHHNELKKELQCRFTSLCKIEEELTNTAKSSKQGESIEDRENRGTERESGVEEREFTAYQAEKFRGEVLNMQQENNKVADELQAGLDHVQGLKFEVEKALSWLQVEHGLSQRHSGRHSHGRMRTPLRSFIFGVKPKKPSIFSCMNPALQKQFSDLRAGVHM</sequence>
<dbReference type="Pfam" id="PF07765">
    <property type="entry name" value="KIP1"/>
    <property type="match status" value="1"/>
</dbReference>
<gene>
    <name evidence="5" type="ORF">AMTR_s00033p00234930</name>
</gene>
<feature type="compositionally biased region" description="Basic and acidic residues" evidence="3">
    <location>
        <begin position="649"/>
        <end position="658"/>
    </location>
</feature>
<feature type="region of interest" description="Disordered" evidence="3">
    <location>
        <begin position="536"/>
        <end position="724"/>
    </location>
</feature>
<evidence type="ECO:0000313" key="5">
    <source>
        <dbReference type="EMBL" id="ERN14396.1"/>
    </source>
</evidence>
<evidence type="ECO:0000313" key="6">
    <source>
        <dbReference type="Proteomes" id="UP000017836"/>
    </source>
</evidence>
<evidence type="ECO:0000256" key="2">
    <source>
        <dbReference type="SAM" id="Coils"/>
    </source>
</evidence>
<feature type="coiled-coil region" evidence="2">
    <location>
        <begin position="352"/>
        <end position="418"/>
    </location>
</feature>